<dbReference type="GO" id="GO:0047372">
    <property type="term" value="F:monoacylglycerol lipase activity"/>
    <property type="evidence" value="ECO:0007669"/>
    <property type="project" value="UniProtKB-EC"/>
</dbReference>
<dbReference type="GO" id="GO:0005765">
    <property type="term" value="C:lysosomal membrane"/>
    <property type="evidence" value="ECO:0007669"/>
    <property type="project" value="UniProtKB-SubCell"/>
</dbReference>
<accession>A0A2C9M4K3</accession>
<dbReference type="KEGG" id="bgt:106068642"/>
<evidence type="ECO:0000256" key="8">
    <source>
        <dbReference type="SAM" id="MobiDB-lite"/>
    </source>
</evidence>
<evidence type="ECO:0000256" key="5">
    <source>
        <dbReference type="ARBA" id="ARBA00046308"/>
    </source>
</evidence>
<dbReference type="Pfam" id="PF00561">
    <property type="entry name" value="Abhydrolase_1"/>
    <property type="match status" value="1"/>
</dbReference>
<evidence type="ECO:0000259" key="9">
    <source>
        <dbReference type="Pfam" id="PF00561"/>
    </source>
</evidence>
<protein>
    <recommendedName>
        <fullName evidence="2">acylglycerol lipase</fullName>
        <ecNumber evidence="2">3.1.1.23</ecNumber>
    </recommendedName>
</protein>
<name>A0A2C9M4K3_BIOGL</name>
<proteinExistence type="predicted"/>
<dbReference type="InterPro" id="IPR050266">
    <property type="entry name" value="AB_hydrolase_sf"/>
</dbReference>
<dbReference type="GO" id="GO:0031902">
    <property type="term" value="C:late endosome membrane"/>
    <property type="evidence" value="ECO:0007669"/>
    <property type="project" value="UniProtKB-SubCell"/>
</dbReference>
<evidence type="ECO:0000256" key="6">
    <source>
        <dbReference type="ARBA" id="ARBA00047662"/>
    </source>
</evidence>
<evidence type="ECO:0000256" key="1">
    <source>
        <dbReference type="ARBA" id="ARBA00001613"/>
    </source>
</evidence>
<comment type="subcellular location">
    <subcellularLocation>
        <location evidence="3">Late endosome membrane</location>
        <topology evidence="3">Single-pass type II membrane protein</topology>
    </subcellularLocation>
    <subcellularLocation>
        <location evidence="4">Lysosome membrane</location>
        <topology evidence="4">Single-pass type II membrane protein</topology>
    </subcellularLocation>
    <subcellularLocation>
        <location evidence="5">Mitochondrion membrane</location>
        <topology evidence="5">Single-pass type II membrane protein</topology>
    </subcellularLocation>
</comment>
<dbReference type="GO" id="GO:0046464">
    <property type="term" value="P:acylglycerol catabolic process"/>
    <property type="evidence" value="ECO:0007669"/>
    <property type="project" value="TreeGrafter"/>
</dbReference>
<feature type="domain" description="AB hydrolase-1" evidence="9">
    <location>
        <begin position="130"/>
        <end position="247"/>
    </location>
</feature>
<dbReference type="PANTHER" id="PTHR43798:SF5">
    <property type="entry name" value="MONOACYLGLYCEROL LIPASE ABHD6"/>
    <property type="match status" value="1"/>
</dbReference>
<evidence type="ECO:0000256" key="7">
    <source>
        <dbReference type="ARBA" id="ARBA00049568"/>
    </source>
</evidence>
<organism evidence="10 11">
    <name type="scientific">Biomphalaria glabrata</name>
    <name type="common">Bloodfluke planorb</name>
    <name type="synonym">Freshwater snail</name>
    <dbReference type="NCBI Taxonomy" id="6526"/>
    <lineage>
        <taxon>Eukaryota</taxon>
        <taxon>Metazoa</taxon>
        <taxon>Spiralia</taxon>
        <taxon>Lophotrochozoa</taxon>
        <taxon>Mollusca</taxon>
        <taxon>Gastropoda</taxon>
        <taxon>Heterobranchia</taxon>
        <taxon>Euthyneura</taxon>
        <taxon>Panpulmonata</taxon>
        <taxon>Hygrophila</taxon>
        <taxon>Lymnaeoidea</taxon>
        <taxon>Planorbidae</taxon>
        <taxon>Biomphalaria</taxon>
    </lineage>
</organism>
<evidence type="ECO:0000256" key="2">
    <source>
        <dbReference type="ARBA" id="ARBA00013254"/>
    </source>
</evidence>
<reference evidence="10" key="1">
    <citation type="submission" date="2020-05" db="UniProtKB">
        <authorList>
            <consortium name="EnsemblMetazoa"/>
        </authorList>
    </citation>
    <scope>IDENTIFICATION</scope>
    <source>
        <strain evidence="10">BB02</strain>
    </source>
</reference>
<sequence>MTVGDLRSRAKNKQNEESKKLPSDLSPVPGDSQGNGVEKLKTKNSKKKTSAKEKSSSPKSSLLSHCTSKIKYIFLIIFIPPFLNYASLQRESLELKPEGELYDVGWGQKLFLSCRGKGPPTVVLDAPTGMSSDVWTLVAAKLADHANVCIYDRAGLGFSERPLNKSNTTPDQASHINFNDFSNWNAFTVERMADDLYKLLTTSSQQPRPIIFVGAELGAVVSQFYAHLYESDILGLILVNPLSEDLFQQPDSVWAQHWYGSLGPTYQTLQLGAALGITRLGLLLGILKQPIIGEHVPENVMLRQKYLMCHPRHLSSVVDEHYFINETFSQIRTLKKIKSLASNISVTVLTGNYYDEQMQGHLNKAWARAEQSLLSKFQPTVQHSVVNGADRHMMYRKPEPIVEAVLKIIRKWRRTILAGSQAA</sequence>
<dbReference type="EC" id="3.1.1.23" evidence="2"/>
<evidence type="ECO:0000313" key="11">
    <source>
        <dbReference type="Proteomes" id="UP000076420"/>
    </source>
</evidence>
<dbReference type="EnsemblMetazoa" id="BGLB038459-RA">
    <property type="protein sequence ID" value="BGLB038459-PA"/>
    <property type="gene ID" value="BGLB038459"/>
</dbReference>
<dbReference type="GO" id="GO:0031966">
    <property type="term" value="C:mitochondrial membrane"/>
    <property type="evidence" value="ECO:0007669"/>
    <property type="project" value="UniProtKB-SubCell"/>
</dbReference>
<dbReference type="Gene3D" id="3.40.50.1820">
    <property type="entry name" value="alpha/beta hydrolase"/>
    <property type="match status" value="1"/>
</dbReference>
<dbReference type="VEuPathDB" id="VectorBase:BGLAX_049511"/>
<dbReference type="Proteomes" id="UP000076420">
    <property type="component" value="Unassembled WGS sequence"/>
</dbReference>
<evidence type="ECO:0000256" key="3">
    <source>
        <dbReference type="ARBA" id="ARBA00037797"/>
    </source>
</evidence>
<comment type="function">
    <text evidence="7">Lipase that preferentially hydrolysis medium-chain saturated monoacylglycerols including 2-arachidonoylglycerol. Through 2-arachidonoylglycerol degradation may regulate endocannabinoid signaling pathways. Also has a lysophosphatidyl lipase activity with a preference for lysophosphatidylglycerol among other lysophospholipids. Also able to degrade bis(monoacylglycero)phosphate (BMP) and constitutes the major enzyme for BMP catabolism. BMP, also known as lysobisphosphatidic acid, is enriched in late endosomes and lysosomes and plays a key role in the formation of intraluminal vesicles and in lipid sorting.</text>
</comment>
<comment type="catalytic activity">
    <reaction evidence="1">
        <text>Hydrolyzes glycerol monoesters of long-chain fatty acids.</text>
        <dbReference type="EC" id="3.1.1.23"/>
    </reaction>
</comment>
<dbReference type="VEuPathDB" id="VectorBase:BGLB038459"/>
<evidence type="ECO:0000256" key="4">
    <source>
        <dbReference type="ARBA" id="ARBA00037874"/>
    </source>
</evidence>
<evidence type="ECO:0000313" key="10">
    <source>
        <dbReference type="EnsemblMetazoa" id="BGLB038459-PA"/>
    </source>
</evidence>
<feature type="region of interest" description="Disordered" evidence="8">
    <location>
        <begin position="1"/>
        <end position="62"/>
    </location>
</feature>
<comment type="catalytic activity">
    <reaction evidence="6">
        <text>1-dodecanoylglycerol + H2O = dodecanoate + glycerol + H(+)</text>
        <dbReference type="Rhea" id="RHEA:44316"/>
        <dbReference type="ChEBI" id="CHEBI:15377"/>
        <dbReference type="ChEBI" id="CHEBI:15378"/>
        <dbReference type="ChEBI" id="CHEBI:17754"/>
        <dbReference type="ChEBI" id="CHEBI:18262"/>
        <dbReference type="ChEBI" id="CHEBI:75539"/>
    </reaction>
</comment>
<dbReference type="STRING" id="6526.A0A2C9M4K3"/>
<gene>
    <name evidence="10" type="primary">106068642</name>
</gene>
<dbReference type="InterPro" id="IPR000073">
    <property type="entry name" value="AB_hydrolase_1"/>
</dbReference>
<dbReference type="SUPFAM" id="SSF53474">
    <property type="entry name" value="alpha/beta-Hydrolases"/>
    <property type="match status" value="1"/>
</dbReference>
<dbReference type="PANTHER" id="PTHR43798">
    <property type="entry name" value="MONOACYLGLYCEROL LIPASE"/>
    <property type="match status" value="1"/>
</dbReference>
<feature type="compositionally biased region" description="Basic and acidic residues" evidence="8">
    <location>
        <begin position="13"/>
        <end position="22"/>
    </location>
</feature>
<dbReference type="OrthoDB" id="294702at2759"/>
<dbReference type="InterPro" id="IPR029058">
    <property type="entry name" value="AB_hydrolase_fold"/>
</dbReference>
<dbReference type="AlphaFoldDB" id="A0A2C9M4K3"/>